<keyword evidence="5" id="KW-1185">Reference proteome</keyword>
<dbReference type="InterPro" id="IPR036873">
    <property type="entry name" value="Rhodanese-like_dom_sf"/>
</dbReference>
<dbReference type="EMBL" id="OA882086">
    <property type="protein sequence ID" value="CAD7272632.1"/>
    <property type="molecule type" value="Genomic_DNA"/>
</dbReference>
<feature type="domain" description="Rhodanese" evidence="3">
    <location>
        <begin position="276"/>
        <end position="380"/>
    </location>
</feature>
<accession>A0A7R9G9E2</accession>
<dbReference type="SUPFAM" id="SSF52821">
    <property type="entry name" value="Rhodanese/Cell cycle control phosphatase"/>
    <property type="match status" value="3"/>
</dbReference>
<dbReference type="PANTHER" id="PTHR44086">
    <property type="entry name" value="THIOSULFATE SULFURTRANSFERASE RDL2, MITOCHONDRIAL-RELATED"/>
    <property type="match status" value="1"/>
</dbReference>
<dbReference type="Pfam" id="PF00581">
    <property type="entry name" value="Rhodanese"/>
    <property type="match status" value="2"/>
</dbReference>
<keyword evidence="2" id="KW-0732">Signal</keyword>
<protein>
    <recommendedName>
        <fullName evidence="3">Rhodanese domain-containing protein</fullName>
    </recommendedName>
</protein>
<dbReference type="PANTHER" id="PTHR44086:SF10">
    <property type="entry name" value="THIOSULFATE SULFURTRANSFERASE_RHODANESE-LIKE DOMAIN-CONTAINING PROTEIN 3"/>
    <property type="match status" value="1"/>
</dbReference>
<dbReference type="InterPro" id="IPR001763">
    <property type="entry name" value="Rhodanese-like_dom"/>
</dbReference>
<name>A0A7R9G9E2_9CRUS</name>
<feature type="region of interest" description="Disordered" evidence="1">
    <location>
        <begin position="201"/>
        <end position="258"/>
    </location>
</feature>
<dbReference type="SMART" id="SM00450">
    <property type="entry name" value="RHOD"/>
    <property type="match status" value="3"/>
</dbReference>
<proteinExistence type="predicted"/>
<feature type="region of interest" description="Disordered" evidence="1">
    <location>
        <begin position="161"/>
        <end position="180"/>
    </location>
</feature>
<dbReference type="Gene3D" id="3.40.250.10">
    <property type="entry name" value="Rhodanese-like domain"/>
    <property type="match status" value="3"/>
</dbReference>
<dbReference type="EMBL" id="CAJPEX010000049">
    <property type="protein sequence ID" value="CAG0912784.1"/>
    <property type="molecule type" value="Genomic_DNA"/>
</dbReference>
<feature type="domain" description="Rhodanese" evidence="3">
    <location>
        <begin position="788"/>
        <end position="850"/>
    </location>
</feature>
<evidence type="ECO:0000259" key="3">
    <source>
        <dbReference type="PROSITE" id="PS50206"/>
    </source>
</evidence>
<evidence type="ECO:0000313" key="5">
    <source>
        <dbReference type="Proteomes" id="UP000678499"/>
    </source>
</evidence>
<dbReference type="PROSITE" id="PS50206">
    <property type="entry name" value="RHODANESE_3"/>
    <property type="match status" value="3"/>
</dbReference>
<evidence type="ECO:0000256" key="2">
    <source>
        <dbReference type="SAM" id="SignalP"/>
    </source>
</evidence>
<feature type="region of interest" description="Disordered" evidence="1">
    <location>
        <begin position="103"/>
        <end position="128"/>
    </location>
</feature>
<dbReference type="OrthoDB" id="566238at2759"/>
<gene>
    <name evidence="4" type="ORF">NMOB1V02_LOCUS557</name>
</gene>
<dbReference type="AlphaFoldDB" id="A0A7R9G9E2"/>
<reference evidence="4" key="1">
    <citation type="submission" date="2020-11" db="EMBL/GenBank/DDBJ databases">
        <authorList>
            <person name="Tran Van P."/>
        </authorList>
    </citation>
    <scope>NUCLEOTIDE SEQUENCE</scope>
</reference>
<evidence type="ECO:0000313" key="4">
    <source>
        <dbReference type="EMBL" id="CAD7272632.1"/>
    </source>
</evidence>
<feature type="signal peptide" evidence="2">
    <location>
        <begin position="1"/>
        <end position="32"/>
    </location>
</feature>
<feature type="chain" id="PRO_5036403219" description="Rhodanese domain-containing protein" evidence="2">
    <location>
        <begin position="33"/>
        <end position="1008"/>
    </location>
</feature>
<organism evidence="4">
    <name type="scientific">Notodromas monacha</name>
    <dbReference type="NCBI Taxonomy" id="399045"/>
    <lineage>
        <taxon>Eukaryota</taxon>
        <taxon>Metazoa</taxon>
        <taxon>Ecdysozoa</taxon>
        <taxon>Arthropoda</taxon>
        <taxon>Crustacea</taxon>
        <taxon>Oligostraca</taxon>
        <taxon>Ostracoda</taxon>
        <taxon>Podocopa</taxon>
        <taxon>Podocopida</taxon>
        <taxon>Cypridocopina</taxon>
        <taxon>Cypridoidea</taxon>
        <taxon>Cyprididae</taxon>
        <taxon>Notodromas</taxon>
    </lineage>
</organism>
<sequence length="1008" mass="111216">MMRVGKSGQVTVTVMSAVVSLLLSLVPQLTSSDMMEDLFANATSLMDSLAAEARRTQAGPVGEDIVVVGTGTVNIDPREFLLRQFPHLAKRLFGSAFTNYTSTTSTTTTTEKSLGTSSTTQSPPITTSTRKLSELLTTEASVNHQDSGGGERNKFSMIIKDLSDDGNKGPRPGRISLLPFGSPYLPEFSSGEDARKSVVNNSHEFSTPPSLSSGSGFVTSSTPSSSSSSSTTSSSSSSSVEGEKEEEGESLTRDALDGAPCNVTEVDYETLKDGLETGDLLMIDIRPRLEAELTGIIPGSLNIPSEKVRAELDADELLFERRHRYRKPHPKLGPKLVLTSREESNLVNVVRQLQAAGYANLMLYPRGLVDWILRGGRTERIFESEYQFQSSEEDEAPVQPLDPEELFLGDGQQAAESRTIFRAMGAEQVHENDLDYLSYDDLKFALNQRETLLIDVRRREAFKRGSIPGAVNLPLHMITFDATMTPSRFHQKYNFNLPSKHALRNVIVFGRDRYDGIGAVKRFRVVGYKICQVYNGYDDWMKNYAEDVRRGTPGLDHAQVASGVGSSLNFVSRPPSEGFSPGYVATTPDPKISFRSAASDGPAPLLPNKLGREDVQILVLGGDPERLRRAVRNLRDIGYRYVYVHVAEEASDGTWKPMTGDRLQKCLTLPTRTSAGSNQINAGNNFQRTATSLEKFDSLNFQTAHEHHQQKLVEKTAPTTPAAPASDNKLKVVKEEIFFKDLLEKMEKGEYKVFEFRSEDSVRKDGKIPKSAVMKLFEIPGVVTMQDKEFVSKFGFRKPALDGSDLVVSCDDPQTGREAIRRLRQLGYSRAALFSGCFQQWKSLGGPVQYPTPSRISPGELALQVRKGAMIIDVGDLKLEGRDAFPKSINIPDSNKINSMISELKGDLYIVKIAINNINHEQQEDNCNLDTLALALEDNLTAITPTNYSNKINSMISELKGDLYIVKIAINNINHEQQEDNCNLDTLALALEDNLTAITPTNCSPNFP</sequence>
<feature type="compositionally biased region" description="Low complexity" evidence="1">
    <location>
        <begin position="210"/>
        <end position="240"/>
    </location>
</feature>
<evidence type="ECO:0000256" key="1">
    <source>
        <dbReference type="SAM" id="MobiDB-lite"/>
    </source>
</evidence>
<feature type="domain" description="Rhodanese" evidence="3">
    <location>
        <begin position="447"/>
        <end position="549"/>
    </location>
</feature>
<dbReference type="Proteomes" id="UP000678499">
    <property type="component" value="Unassembled WGS sequence"/>
</dbReference>